<accession>S0EV24</accession>
<keyword evidence="3" id="KW-1185">Reference proteome</keyword>
<proteinExistence type="predicted"/>
<dbReference type="eggNOG" id="COG3271">
    <property type="taxonomic scope" value="Bacteria"/>
</dbReference>
<dbReference type="AlphaFoldDB" id="S0EV24"/>
<dbReference type="KEGG" id="ccz:CCALI_00360"/>
<dbReference type="InterPro" id="IPR039564">
    <property type="entry name" value="Peptidase_C39-like"/>
</dbReference>
<name>S0EV24_CHTCT</name>
<dbReference type="EMBL" id="HF951689">
    <property type="protein sequence ID" value="CCW34197.1"/>
    <property type="molecule type" value="Genomic_DNA"/>
</dbReference>
<dbReference type="RefSeq" id="WP_016481760.1">
    <property type="nucleotide sequence ID" value="NC_021487.1"/>
</dbReference>
<evidence type="ECO:0000313" key="3">
    <source>
        <dbReference type="Proteomes" id="UP000014227"/>
    </source>
</evidence>
<dbReference type="HOGENOM" id="CLU_054370_0_0_0"/>
<dbReference type="PATRIC" id="fig|1303518.3.peg.367"/>
<sequence>MSPEYRGTVFVEVERQQLTLSGPNSWVSPQIQLPILADQLILSWNAIISQQTGITLEIRAFCHDRWTSYYTAAHWSPSPQYFPRQSVAGQQDNDGMMDTDILRLHKPASKAQLRLTYRGVIPPQWTFLALCATDTQASFDELPPCAKAWGRELVVPEKTQLGWEGGTGWCSPTSTAMVLAYWAKKLHRSDLTYDVPEVAAAVYDPTWNGTGNWSFNTAFAGAHAGIRAYVTRFSDIYELEHDIYELEQWILAGVPPIVSVSYDLLKGKAEAHDAGHLMVCIGFTKTGDPVFNDPYYRPEHGETCRRVFPRINFLRAWNHSHKTVYLIYPSDHSIPQTTYHHWACSAKC</sequence>
<dbReference type="Gene3D" id="3.90.70.10">
    <property type="entry name" value="Cysteine proteinases"/>
    <property type="match status" value="1"/>
</dbReference>
<reference evidence="3" key="1">
    <citation type="submission" date="2013-03" db="EMBL/GenBank/DDBJ databases">
        <title>Genome sequence of Chthonomonas calidirosea, the first sequenced genome from the Armatimonadetes phylum (formally candidate division OP10).</title>
        <authorList>
            <person name="Lee K.C.Y."/>
            <person name="Morgan X.C."/>
            <person name="Dunfield P.F."/>
            <person name="Tamas I."/>
            <person name="Houghton K.M."/>
            <person name="Vyssotski M."/>
            <person name="Ryan J.L.J."/>
            <person name="Lagutin K."/>
            <person name="McDonald I.R."/>
            <person name="Stott M.B."/>
        </authorList>
    </citation>
    <scope>NUCLEOTIDE SEQUENCE [LARGE SCALE GENOMIC DNA]</scope>
    <source>
        <strain evidence="3">DSM 23976 / ICMP 18418 / T49</strain>
    </source>
</reference>
<evidence type="ECO:0000313" key="2">
    <source>
        <dbReference type="EMBL" id="CCW34197.1"/>
    </source>
</evidence>
<dbReference type="Pfam" id="PF13529">
    <property type="entry name" value="Peptidase_C39_2"/>
    <property type="match status" value="1"/>
</dbReference>
<feature type="domain" description="Peptidase C39-like" evidence="1">
    <location>
        <begin position="164"/>
        <end position="295"/>
    </location>
</feature>
<dbReference type="OrthoDB" id="9789941at2"/>
<dbReference type="STRING" id="454171.CP488_00797"/>
<dbReference type="InParanoid" id="S0EV24"/>
<organism evidence="2 3">
    <name type="scientific">Chthonomonas calidirosea (strain DSM 23976 / ICMP 18418 / T49)</name>
    <dbReference type="NCBI Taxonomy" id="1303518"/>
    <lineage>
        <taxon>Bacteria</taxon>
        <taxon>Bacillati</taxon>
        <taxon>Armatimonadota</taxon>
        <taxon>Chthonomonadia</taxon>
        <taxon>Chthonomonadales</taxon>
        <taxon>Chthonomonadaceae</taxon>
        <taxon>Chthonomonas</taxon>
    </lineage>
</organism>
<dbReference type="Proteomes" id="UP000014227">
    <property type="component" value="Chromosome I"/>
</dbReference>
<evidence type="ECO:0000259" key="1">
    <source>
        <dbReference type="Pfam" id="PF13529"/>
    </source>
</evidence>
<gene>
    <name evidence="2" type="ORF">CCALI_00360</name>
</gene>
<protein>
    <submittedName>
        <fullName evidence="2">Peptidase_C39 like family</fullName>
    </submittedName>
</protein>